<dbReference type="OrthoDB" id="6782538at2759"/>
<proteinExistence type="predicted"/>
<comment type="caution">
    <text evidence="1">The sequence shown here is derived from an EMBL/GenBank/DDBJ whole genome shotgun (WGS) entry which is preliminary data.</text>
</comment>
<gene>
    <name evidence="1" type="ORF">GWI33_006883</name>
</gene>
<name>A0A834MA92_RHYFE</name>
<organism evidence="1 2">
    <name type="scientific">Rhynchophorus ferrugineus</name>
    <name type="common">Red palm weevil</name>
    <name type="synonym">Curculio ferrugineus</name>
    <dbReference type="NCBI Taxonomy" id="354439"/>
    <lineage>
        <taxon>Eukaryota</taxon>
        <taxon>Metazoa</taxon>
        <taxon>Ecdysozoa</taxon>
        <taxon>Arthropoda</taxon>
        <taxon>Hexapoda</taxon>
        <taxon>Insecta</taxon>
        <taxon>Pterygota</taxon>
        <taxon>Neoptera</taxon>
        <taxon>Endopterygota</taxon>
        <taxon>Coleoptera</taxon>
        <taxon>Polyphaga</taxon>
        <taxon>Cucujiformia</taxon>
        <taxon>Curculionidae</taxon>
        <taxon>Dryophthorinae</taxon>
        <taxon>Rhynchophorus</taxon>
    </lineage>
</organism>
<dbReference type="AlphaFoldDB" id="A0A834MA92"/>
<dbReference type="Proteomes" id="UP000625711">
    <property type="component" value="Unassembled WGS sequence"/>
</dbReference>
<evidence type="ECO:0000313" key="2">
    <source>
        <dbReference type="Proteomes" id="UP000625711"/>
    </source>
</evidence>
<protein>
    <submittedName>
        <fullName evidence="1">Uncharacterized protein</fullName>
    </submittedName>
</protein>
<accession>A0A834MA92</accession>
<sequence>MKLSLLLKKPKGVSSRTLDLLWDILRLNTLITLEKTDILLIQHCLFDLADHKRLANKCNLCLMKLIKFYPALLYSPTLSTFIEDLCFYSSKNKYSTGSVKLILAWIHLAAMDGKGIMFFLPKRNVLQSFFTNFKQFKEDLVKKNSVRFAAQVQVDCLL</sequence>
<evidence type="ECO:0000313" key="1">
    <source>
        <dbReference type="EMBL" id="KAF7277556.1"/>
    </source>
</evidence>
<keyword evidence="2" id="KW-1185">Reference proteome</keyword>
<dbReference type="EMBL" id="JAACXV010001021">
    <property type="protein sequence ID" value="KAF7277556.1"/>
    <property type="molecule type" value="Genomic_DNA"/>
</dbReference>
<reference evidence="1" key="1">
    <citation type="submission" date="2020-08" db="EMBL/GenBank/DDBJ databases">
        <title>Genome sequencing and assembly of the red palm weevil Rhynchophorus ferrugineus.</title>
        <authorList>
            <person name="Dias G.B."/>
            <person name="Bergman C.M."/>
            <person name="Manee M."/>
        </authorList>
    </citation>
    <scope>NUCLEOTIDE SEQUENCE</scope>
    <source>
        <strain evidence="1">AA-2017</strain>
        <tissue evidence="1">Whole larva</tissue>
    </source>
</reference>